<keyword evidence="8" id="KW-1185">Reference proteome</keyword>
<dbReference type="Proteomes" id="UP001229421">
    <property type="component" value="Unassembled WGS sequence"/>
</dbReference>
<dbReference type="PANTHER" id="PTHR12565">
    <property type="entry name" value="STEROL REGULATORY ELEMENT-BINDING PROTEIN"/>
    <property type="match status" value="1"/>
</dbReference>
<dbReference type="GO" id="GO:0005634">
    <property type="term" value="C:nucleus"/>
    <property type="evidence" value="ECO:0007669"/>
    <property type="project" value="UniProtKB-SubCell"/>
</dbReference>
<sequence length="272" mass="30951">MDDHFTLGINSNMELLDNSLDPSLGTFDSSNDSGYDFTPLSGNNLSNRHHPMHELPFMPLPDGVDDNPTFNFDDDHQPDSFYIPLTNFPTTREHTVKRKSGDQSLGKKANKSTHLQYLDNNNNMQNFQGYGGKKRAKNSTSKTDKQREVVHVRARRGEATDSHSLAERLRREKINRKLRSLQELVPGCYKTMGMSVMLEVTINYIRSLQNQIEFLSMKLTAASMFYDFNSAEMDAFDTMKEGNGYEAQFMDTMQGGEGYGNLLQFQPTLPHL</sequence>
<dbReference type="Pfam" id="PF00010">
    <property type="entry name" value="HLH"/>
    <property type="match status" value="1"/>
</dbReference>
<dbReference type="GO" id="GO:0046983">
    <property type="term" value="F:protein dimerization activity"/>
    <property type="evidence" value="ECO:0007669"/>
    <property type="project" value="InterPro"/>
</dbReference>
<evidence type="ECO:0000256" key="5">
    <source>
        <dbReference type="SAM" id="MobiDB-lite"/>
    </source>
</evidence>
<proteinExistence type="predicted"/>
<dbReference type="InterPro" id="IPR011598">
    <property type="entry name" value="bHLH_dom"/>
</dbReference>
<dbReference type="PANTHER" id="PTHR12565:SF407">
    <property type="entry name" value="MYC-TYPE, BASIC HELIX-LOOP-HELIX (BHLH) DOMAIN-CONTAINING PROTEIN-RELATED"/>
    <property type="match status" value="1"/>
</dbReference>
<keyword evidence="4" id="KW-0539">Nucleus</keyword>
<comment type="subcellular location">
    <subcellularLocation>
        <location evidence="1">Nucleus</location>
    </subcellularLocation>
</comment>
<comment type="caution">
    <text evidence="7">The sequence shown here is derived from an EMBL/GenBank/DDBJ whole genome shotgun (WGS) entry which is preliminary data.</text>
</comment>
<protein>
    <recommendedName>
        <fullName evidence="6">BHLH domain-containing protein</fullName>
    </recommendedName>
</protein>
<dbReference type="GO" id="GO:0003700">
    <property type="term" value="F:DNA-binding transcription factor activity"/>
    <property type="evidence" value="ECO:0007669"/>
    <property type="project" value="TreeGrafter"/>
</dbReference>
<feature type="domain" description="BHLH" evidence="6">
    <location>
        <begin position="158"/>
        <end position="208"/>
    </location>
</feature>
<gene>
    <name evidence="7" type="ORF">QVD17_18375</name>
</gene>
<dbReference type="InterPro" id="IPR024097">
    <property type="entry name" value="bHLH_ZIP_TF"/>
</dbReference>
<name>A0AAD8KKI1_TARER</name>
<evidence type="ECO:0000313" key="7">
    <source>
        <dbReference type="EMBL" id="KAK1423081.1"/>
    </source>
</evidence>
<dbReference type="PROSITE" id="PS50888">
    <property type="entry name" value="BHLH"/>
    <property type="match status" value="1"/>
</dbReference>
<evidence type="ECO:0000256" key="1">
    <source>
        <dbReference type="ARBA" id="ARBA00004123"/>
    </source>
</evidence>
<dbReference type="SUPFAM" id="SSF47459">
    <property type="entry name" value="HLH, helix-loop-helix DNA-binding domain"/>
    <property type="match status" value="1"/>
</dbReference>
<reference evidence="7" key="1">
    <citation type="journal article" date="2023" name="bioRxiv">
        <title>Improved chromosome-level genome assembly for marigold (Tagetes erecta).</title>
        <authorList>
            <person name="Jiang F."/>
            <person name="Yuan L."/>
            <person name="Wang S."/>
            <person name="Wang H."/>
            <person name="Xu D."/>
            <person name="Wang A."/>
            <person name="Fan W."/>
        </authorList>
    </citation>
    <scope>NUCLEOTIDE SEQUENCE</scope>
    <source>
        <strain evidence="7">WSJ</strain>
        <tissue evidence="7">Leaf</tissue>
    </source>
</reference>
<evidence type="ECO:0000256" key="2">
    <source>
        <dbReference type="ARBA" id="ARBA00023015"/>
    </source>
</evidence>
<evidence type="ECO:0000313" key="8">
    <source>
        <dbReference type="Proteomes" id="UP001229421"/>
    </source>
</evidence>
<evidence type="ECO:0000256" key="4">
    <source>
        <dbReference type="ARBA" id="ARBA00023242"/>
    </source>
</evidence>
<keyword evidence="3" id="KW-0804">Transcription</keyword>
<dbReference type="SMART" id="SM00353">
    <property type="entry name" value="HLH"/>
    <property type="match status" value="1"/>
</dbReference>
<keyword evidence="2" id="KW-0805">Transcription regulation</keyword>
<dbReference type="Gene3D" id="4.10.280.10">
    <property type="entry name" value="Helix-loop-helix DNA-binding domain"/>
    <property type="match status" value="1"/>
</dbReference>
<dbReference type="AlphaFoldDB" id="A0AAD8KKI1"/>
<dbReference type="EMBL" id="JAUHHV010000005">
    <property type="protein sequence ID" value="KAK1423081.1"/>
    <property type="molecule type" value="Genomic_DNA"/>
</dbReference>
<evidence type="ECO:0000259" key="6">
    <source>
        <dbReference type="PROSITE" id="PS50888"/>
    </source>
</evidence>
<organism evidence="7 8">
    <name type="scientific">Tagetes erecta</name>
    <name type="common">African marigold</name>
    <dbReference type="NCBI Taxonomy" id="13708"/>
    <lineage>
        <taxon>Eukaryota</taxon>
        <taxon>Viridiplantae</taxon>
        <taxon>Streptophyta</taxon>
        <taxon>Embryophyta</taxon>
        <taxon>Tracheophyta</taxon>
        <taxon>Spermatophyta</taxon>
        <taxon>Magnoliopsida</taxon>
        <taxon>eudicotyledons</taxon>
        <taxon>Gunneridae</taxon>
        <taxon>Pentapetalae</taxon>
        <taxon>asterids</taxon>
        <taxon>campanulids</taxon>
        <taxon>Asterales</taxon>
        <taxon>Asteraceae</taxon>
        <taxon>Asteroideae</taxon>
        <taxon>Heliantheae alliance</taxon>
        <taxon>Tageteae</taxon>
        <taxon>Tagetes</taxon>
    </lineage>
</organism>
<evidence type="ECO:0000256" key="3">
    <source>
        <dbReference type="ARBA" id="ARBA00023163"/>
    </source>
</evidence>
<feature type="region of interest" description="Disordered" evidence="5">
    <location>
        <begin position="121"/>
        <end position="148"/>
    </location>
</feature>
<dbReference type="InterPro" id="IPR036638">
    <property type="entry name" value="HLH_DNA-bd_sf"/>
</dbReference>
<accession>A0AAD8KKI1</accession>